<reference evidence="3" key="1">
    <citation type="submission" date="2015-08" db="EMBL/GenBank/DDBJ databases">
        <authorList>
            <person name="Varghese N."/>
        </authorList>
    </citation>
    <scope>NUCLEOTIDE SEQUENCE [LARGE SCALE GENOMIC DNA]</scope>
    <source>
        <strain evidence="3">DSM 27374</strain>
    </source>
</reference>
<dbReference type="STRING" id="1325335.GCA_001418025_02542"/>
<dbReference type="Proteomes" id="UP000182738">
    <property type="component" value="Unassembled WGS sequence"/>
</dbReference>
<dbReference type="Pfam" id="PF13780">
    <property type="entry name" value="DUF4176"/>
    <property type="match status" value="1"/>
</dbReference>
<feature type="signal peptide" evidence="1">
    <location>
        <begin position="1"/>
        <end position="24"/>
    </location>
</feature>
<accession>A0A0K6GRG8</accession>
<sequence length="103" mass="11832">MNSQKILISFMFLLLVILAGCNNATTRSVSEVDKNSLPIGTVVKLKELDEKIMIYGNNVTRSTDNKKYRYLGCFYPDGFTSNDYNVFFNANDIEEVYYLGYKE</sequence>
<dbReference type="InterPro" id="IPR025233">
    <property type="entry name" value="DUF4176"/>
</dbReference>
<dbReference type="OrthoDB" id="5124454at2"/>
<dbReference type="RefSeq" id="WP_055442027.1">
    <property type="nucleotide sequence ID" value="NZ_BAABDZ010000005.1"/>
</dbReference>
<organism evidence="2 3">
    <name type="scientific">Anoxybacillus suryakundensis</name>
    <dbReference type="NCBI Taxonomy" id="1325335"/>
    <lineage>
        <taxon>Bacteria</taxon>
        <taxon>Bacillati</taxon>
        <taxon>Bacillota</taxon>
        <taxon>Bacilli</taxon>
        <taxon>Bacillales</taxon>
        <taxon>Anoxybacillaceae</taxon>
        <taxon>Anoxybacillus</taxon>
    </lineage>
</organism>
<dbReference type="EMBL" id="CYGZ01000025">
    <property type="protein sequence ID" value="CUA81217.1"/>
    <property type="molecule type" value="Genomic_DNA"/>
</dbReference>
<keyword evidence="1" id="KW-0732">Signal</keyword>
<keyword evidence="3" id="KW-1185">Reference proteome</keyword>
<evidence type="ECO:0008006" key="4">
    <source>
        <dbReference type="Google" id="ProtNLM"/>
    </source>
</evidence>
<proteinExistence type="predicted"/>
<evidence type="ECO:0000256" key="1">
    <source>
        <dbReference type="SAM" id="SignalP"/>
    </source>
</evidence>
<protein>
    <recommendedName>
        <fullName evidence="4">DUF4176 domain-containing protein</fullName>
    </recommendedName>
</protein>
<feature type="chain" id="PRO_5005503253" description="DUF4176 domain-containing protein" evidence="1">
    <location>
        <begin position="25"/>
        <end position="103"/>
    </location>
</feature>
<dbReference type="AlphaFoldDB" id="A0A0K6GRG8"/>
<gene>
    <name evidence="2" type="ORF">Ga0061060_12513</name>
</gene>
<evidence type="ECO:0000313" key="2">
    <source>
        <dbReference type="EMBL" id="CUA81217.1"/>
    </source>
</evidence>
<name>A0A0K6GRG8_9BACL</name>
<evidence type="ECO:0000313" key="3">
    <source>
        <dbReference type="Proteomes" id="UP000182738"/>
    </source>
</evidence>
<dbReference type="PROSITE" id="PS51257">
    <property type="entry name" value="PROKAR_LIPOPROTEIN"/>
    <property type="match status" value="1"/>
</dbReference>